<proteinExistence type="predicted"/>
<reference evidence="1 2" key="1">
    <citation type="submission" date="2018-03" db="EMBL/GenBank/DDBJ databases">
        <title>Genomic Encyclopedia of Archaeal and Bacterial Type Strains, Phase II (KMG-II): from individual species to whole genera.</title>
        <authorList>
            <person name="Goeker M."/>
        </authorList>
    </citation>
    <scope>NUCLEOTIDE SEQUENCE [LARGE SCALE GENOMIC DNA]</scope>
    <source>
        <strain evidence="1 2">DSM 101533</strain>
    </source>
</reference>
<evidence type="ECO:0000313" key="2">
    <source>
        <dbReference type="Proteomes" id="UP000238007"/>
    </source>
</evidence>
<name>A0A2T0VVD4_9RHOB</name>
<protein>
    <submittedName>
        <fullName evidence="1">Uncharacterized protein DUF4331</fullName>
    </submittedName>
</protein>
<dbReference type="AlphaFoldDB" id="A0A2T0VVD4"/>
<dbReference type="Proteomes" id="UP000238007">
    <property type="component" value="Unassembled WGS sequence"/>
</dbReference>
<comment type="caution">
    <text evidence="1">The sequence shown here is derived from an EMBL/GenBank/DDBJ whole genome shotgun (WGS) entry which is preliminary data.</text>
</comment>
<dbReference type="OrthoDB" id="525451at2"/>
<keyword evidence="2" id="KW-1185">Reference proteome</keyword>
<evidence type="ECO:0000313" key="1">
    <source>
        <dbReference type="EMBL" id="PRY75494.1"/>
    </source>
</evidence>
<dbReference type="InterPro" id="IPR025566">
    <property type="entry name" value="DUF4331"/>
</dbReference>
<accession>A0A2T0VVD4</accession>
<organism evidence="1 2">
    <name type="scientific">Yoonia maritima</name>
    <dbReference type="NCBI Taxonomy" id="1435347"/>
    <lineage>
        <taxon>Bacteria</taxon>
        <taxon>Pseudomonadati</taxon>
        <taxon>Pseudomonadota</taxon>
        <taxon>Alphaproteobacteria</taxon>
        <taxon>Rhodobacterales</taxon>
        <taxon>Paracoccaceae</taxon>
        <taxon>Yoonia</taxon>
    </lineage>
</organism>
<dbReference type="EMBL" id="PVTP01000012">
    <property type="protein sequence ID" value="PRY75494.1"/>
    <property type="molecule type" value="Genomic_DNA"/>
</dbReference>
<dbReference type="Pfam" id="PF14224">
    <property type="entry name" value="DUF4331"/>
    <property type="match status" value="1"/>
</dbReference>
<gene>
    <name evidence="1" type="ORF">CLV80_11281</name>
</gene>
<sequence>MWANLIFSFRFARKYISEEDKMSTRNTLFSVAAICGGICATAVIASDHRDAPYTQLNPMSDIGDSFLFRGAQTGGLTMSFTLNPLSGSGAPGTLGSDEIKLDPKLIYMFKLDTDDDAIADIVYKVRVHDIEGEAQRQRLELRRATGDDARSNRWDGEDVGEGFTTALNHALEVTTGTNGELLFVGPRRDPFFFDFTTVQAPAALAIKQALAGGDHLPAAPTSIGAFGVSDMTLITLEVPELADQKLNYWVVVADEDGHAVDRMGRAGVQGIFFVDPPVGYNPNRYLPVDRSYETVGAFNDAYNATTPAEGIAKFGDQFKFSFERLEVEEAQLDDIVDFYSRDMILWNPSEPAGYPNGRSFAEDAIYWTIADVNPFFYADPTSFLPRSSDQDLNLDKFPYAAPSFNQAWKPGVPVRPVAPIYMD</sequence>